<evidence type="ECO:0000313" key="3">
    <source>
        <dbReference type="Proteomes" id="UP000183900"/>
    </source>
</evidence>
<evidence type="ECO:0000313" key="2">
    <source>
        <dbReference type="EMBL" id="CUA97493.1"/>
    </source>
</evidence>
<dbReference type="AlphaFoldDB" id="A0A0K6I353"/>
<dbReference type="InterPro" id="IPR029058">
    <property type="entry name" value="AB_hydrolase_fold"/>
</dbReference>
<dbReference type="Gene3D" id="3.40.50.1820">
    <property type="entry name" value="alpha/beta hydrolase"/>
    <property type="match status" value="1"/>
</dbReference>
<evidence type="ECO:0000259" key="1">
    <source>
        <dbReference type="Pfam" id="PF12146"/>
    </source>
</evidence>
<dbReference type="OrthoDB" id="9788260at2"/>
<dbReference type="InterPro" id="IPR051044">
    <property type="entry name" value="MAG_DAG_Lipase"/>
</dbReference>
<dbReference type="PANTHER" id="PTHR11614">
    <property type="entry name" value="PHOSPHOLIPASE-RELATED"/>
    <property type="match status" value="1"/>
</dbReference>
<keyword evidence="2" id="KW-0378">Hydrolase</keyword>
<dbReference type="Pfam" id="PF12146">
    <property type="entry name" value="Hydrolase_4"/>
    <property type="match status" value="1"/>
</dbReference>
<dbReference type="RefSeq" id="WP_055456020.1">
    <property type="nucleotide sequence ID" value="NZ_CYHE01000007.1"/>
</dbReference>
<dbReference type="SUPFAM" id="SSF53474">
    <property type="entry name" value="alpha/beta-Hydrolases"/>
    <property type="match status" value="1"/>
</dbReference>
<reference evidence="3" key="1">
    <citation type="submission" date="2015-08" db="EMBL/GenBank/DDBJ databases">
        <authorList>
            <person name="Varghese N."/>
        </authorList>
    </citation>
    <scope>NUCLEOTIDE SEQUENCE [LARGE SCALE GENOMIC DNA]</scope>
    <source>
        <strain evidence="3">DSM 23407</strain>
    </source>
</reference>
<organism evidence="2 3">
    <name type="scientific">Pannonibacter indicus</name>
    <dbReference type="NCBI Taxonomy" id="466044"/>
    <lineage>
        <taxon>Bacteria</taxon>
        <taxon>Pseudomonadati</taxon>
        <taxon>Pseudomonadota</taxon>
        <taxon>Alphaproteobacteria</taxon>
        <taxon>Hyphomicrobiales</taxon>
        <taxon>Stappiaceae</taxon>
        <taxon>Pannonibacter</taxon>
    </lineage>
</organism>
<gene>
    <name evidence="2" type="ORF">Ga0061067_107160</name>
</gene>
<dbReference type="Proteomes" id="UP000183900">
    <property type="component" value="Unassembled WGS sequence"/>
</dbReference>
<proteinExistence type="predicted"/>
<name>A0A0K6I353_9HYPH</name>
<dbReference type="GO" id="GO:0016787">
    <property type="term" value="F:hydrolase activity"/>
    <property type="evidence" value="ECO:0007669"/>
    <property type="project" value="UniProtKB-KW"/>
</dbReference>
<protein>
    <submittedName>
        <fullName evidence="2">Lysophospholipase, alpha-beta hydrolase superfamily</fullName>
    </submittedName>
</protein>
<feature type="domain" description="Serine aminopeptidase S33" evidence="1">
    <location>
        <begin position="40"/>
        <end position="294"/>
    </location>
</feature>
<dbReference type="EMBL" id="CYHE01000007">
    <property type="protein sequence ID" value="CUA97493.1"/>
    <property type="molecule type" value="Genomic_DNA"/>
</dbReference>
<dbReference type="InterPro" id="IPR022742">
    <property type="entry name" value="Hydrolase_4"/>
</dbReference>
<sequence length="312" mass="34519">MTLTEIPGNPIPDGAVAGFIETPDRVRLRYARFPATPGRLKGTVTLLQGRAEFIEKYFEVIRELQERGFHVVAFDWRGQGGSGSHPGSLKRGNVSSFSRYRIDLETVVRQISLADCPGPHYVLAHSTGGAVFLSATERLRTQISRAVLSAPFTGLSDFGRKERMIFRLARLLAMLGLTLAPVPGQGNGKAESFETNRQTSDRRRFERMVEIGKANPALEIGPPTIGWLAAAVRCLMSFRELRFGPSVAVPVLMITAGRDRIVSSRATEELSTRIRAAGFIEIPGAEHELLMEQDVYRDQFWAAFDAFIPGEE</sequence>
<accession>A0A0K6I353</accession>
<keyword evidence="3" id="KW-1185">Reference proteome</keyword>